<dbReference type="Proteomes" id="UP000261905">
    <property type="component" value="Unassembled WGS sequence"/>
</dbReference>
<accession>A0A371PIN6</accession>
<gene>
    <name evidence="3" type="ORF">DX130_00745</name>
</gene>
<dbReference type="Gene3D" id="2.60.120.260">
    <property type="entry name" value="Galactose-binding domain-like"/>
    <property type="match status" value="1"/>
</dbReference>
<dbReference type="OrthoDB" id="3884309at2"/>
<dbReference type="InterPro" id="IPR008979">
    <property type="entry name" value="Galactose-bd-like_sf"/>
</dbReference>
<sequence>MSKLMLNSKWLGLWIGLVIVVAIGCVIIFSGLLSNGGKAKMRLNEEEGLLIISNQKYEIAFHTANGGIAYLKQQGAAEPLSLGNQTLWWAIMGDDTSVQSSSAESFTYEWKKGDSELKLQYSGPLQVEVDIRFEDDDRVYMNASLVNKSIQTVKSFRFPYELKVDQGGVQDAILPMLPGAKLKNAFFQESNSFSDQYPGVMFASYLAMRTNAGNVAMYDLGDETTLLTEIGYKHQINDSGKTSFVHNYRTWIEAEQKWNSPTIVLEIGGDYTSSIVSYRELNGIDKYRTLKDKLGDQAAKYFELPLYKTDISAIKEASWNNLTTGFIDKMNYNGMIHLVGFQTGGHDENYPDFIPPDKRWGGDEAFKNFVKDAKEKGNIVVPYTNMSWWGVTSPTLDQLPPGTGLADIMVERENGMIMKEDYGLHSGYVANTGHPFFYQRIAEEHRKLLDAGFDGIFEDQWGIRNSPYVYNKTKPEGTDPSTAYFKGVRDYFAALKHHMYIEDGTDVLADDSVGFMGSTLLWDILGYRKNTASYAEYYPLSGMLMRDKVMFYHHNLAGETMTDDPDMLRWNLAMGYNLSTDFYNGVTSPWVDAIGVFQKYVLSGYADQLVRNYEQLTPSVTKTDFGTHQVTTNWDKAETYALDDETTLAAGGFDVQAKDGSVRAGNYSKYNGLDLDEGEHNLVEVRQSDAIRIYQPIGSDTTLKVKRGGKWPHVAATAYQANGTKIAELPVKEEGDYAIFDYVALIKEQKVGYVELTSSKEVSEASESFPKVKAEVNYALGKTVTGTSMTAVAFDPKLTVDGDPFTYWESTANKFPQSLTVDLGEEHSVSKVKLRLPPQDAWEQRTQEIEVLGSADGKTFTTLVPSAAYTYDPKSGNLVEIVLGAPVNAQYVRVTITSNSAWPAAQVSEFEVY</sequence>
<dbReference type="Gene3D" id="3.20.20.80">
    <property type="entry name" value="Glycosidases"/>
    <property type="match status" value="1"/>
</dbReference>
<proteinExistence type="predicted"/>
<dbReference type="EMBL" id="QUBQ01000001">
    <property type="protein sequence ID" value="REK75647.1"/>
    <property type="molecule type" value="Genomic_DNA"/>
</dbReference>
<evidence type="ECO:0000256" key="1">
    <source>
        <dbReference type="SAM" id="Phobius"/>
    </source>
</evidence>
<dbReference type="PROSITE" id="PS51257">
    <property type="entry name" value="PROKAR_LIPOPROTEIN"/>
    <property type="match status" value="1"/>
</dbReference>
<dbReference type="PROSITE" id="PS50022">
    <property type="entry name" value="FA58C_3"/>
    <property type="match status" value="1"/>
</dbReference>
<protein>
    <recommendedName>
        <fullName evidence="2">F5/8 type C domain-containing protein</fullName>
    </recommendedName>
</protein>
<dbReference type="RefSeq" id="WP_116042055.1">
    <property type="nucleotide sequence ID" value="NZ_QUBQ01000001.1"/>
</dbReference>
<reference evidence="3 4" key="1">
    <citation type="submission" date="2018-08" db="EMBL/GenBank/DDBJ databases">
        <title>Paenibacillus sp. M4BSY-1, whole genome shotgun sequence.</title>
        <authorList>
            <person name="Tuo L."/>
        </authorList>
    </citation>
    <scope>NUCLEOTIDE SEQUENCE [LARGE SCALE GENOMIC DNA]</scope>
    <source>
        <strain evidence="3 4">M4BSY-1</strain>
    </source>
</reference>
<dbReference type="Pfam" id="PF19773">
    <property type="entry name" value="DUF6259"/>
    <property type="match status" value="1"/>
</dbReference>
<keyword evidence="4" id="KW-1185">Reference proteome</keyword>
<dbReference type="SUPFAM" id="SSF49785">
    <property type="entry name" value="Galactose-binding domain-like"/>
    <property type="match status" value="1"/>
</dbReference>
<dbReference type="AlphaFoldDB" id="A0A371PIN6"/>
<feature type="transmembrane region" description="Helical" evidence="1">
    <location>
        <begin position="12"/>
        <end position="33"/>
    </location>
</feature>
<evidence type="ECO:0000313" key="4">
    <source>
        <dbReference type="Proteomes" id="UP000261905"/>
    </source>
</evidence>
<name>A0A371PIN6_9BACL</name>
<dbReference type="Pfam" id="PF00754">
    <property type="entry name" value="F5_F8_type_C"/>
    <property type="match status" value="1"/>
</dbReference>
<dbReference type="InterPro" id="IPR000421">
    <property type="entry name" value="FA58C"/>
</dbReference>
<keyword evidence="1" id="KW-0472">Membrane</keyword>
<dbReference type="SMART" id="SM00231">
    <property type="entry name" value="FA58C"/>
    <property type="match status" value="1"/>
</dbReference>
<organism evidence="3 4">
    <name type="scientific">Paenibacillus paeoniae</name>
    <dbReference type="NCBI Taxonomy" id="2292705"/>
    <lineage>
        <taxon>Bacteria</taxon>
        <taxon>Bacillati</taxon>
        <taxon>Bacillota</taxon>
        <taxon>Bacilli</taxon>
        <taxon>Bacillales</taxon>
        <taxon>Paenibacillaceae</taxon>
        <taxon>Paenibacillus</taxon>
    </lineage>
</organism>
<comment type="caution">
    <text evidence="3">The sequence shown here is derived from an EMBL/GenBank/DDBJ whole genome shotgun (WGS) entry which is preliminary data.</text>
</comment>
<feature type="domain" description="F5/8 type C" evidence="2">
    <location>
        <begin position="762"/>
        <end position="913"/>
    </location>
</feature>
<evidence type="ECO:0000313" key="3">
    <source>
        <dbReference type="EMBL" id="REK75647.1"/>
    </source>
</evidence>
<dbReference type="InterPro" id="IPR046226">
    <property type="entry name" value="DUF6259"/>
</dbReference>
<keyword evidence="1" id="KW-1133">Transmembrane helix</keyword>
<evidence type="ECO:0000259" key="2">
    <source>
        <dbReference type="PROSITE" id="PS50022"/>
    </source>
</evidence>
<keyword evidence="1" id="KW-0812">Transmembrane</keyword>